<dbReference type="FunFam" id="3.20.20.140:FF:000004">
    <property type="entry name" value="N-acetylglucosamine-6-phosphate deacetylase"/>
    <property type="match status" value="1"/>
</dbReference>
<organism evidence="10 11">
    <name type="scientific">Allosphingosinicella deserti</name>
    <dbReference type="NCBI Taxonomy" id="2116704"/>
    <lineage>
        <taxon>Bacteria</taxon>
        <taxon>Pseudomonadati</taxon>
        <taxon>Pseudomonadota</taxon>
        <taxon>Alphaproteobacteria</taxon>
        <taxon>Sphingomonadales</taxon>
        <taxon>Sphingomonadaceae</taxon>
        <taxon>Allosphingosinicella</taxon>
    </lineage>
</organism>
<keyword evidence="2 8" id="KW-0479">Metal-binding</keyword>
<dbReference type="InterPro" id="IPR032466">
    <property type="entry name" value="Metal_Hydrolase"/>
</dbReference>
<feature type="binding site" evidence="7">
    <location>
        <position position="225"/>
    </location>
    <ligand>
        <name>substrate</name>
    </ligand>
</feature>
<dbReference type="OrthoDB" id="9776488at2"/>
<dbReference type="GO" id="GO:0046872">
    <property type="term" value="F:metal ion binding"/>
    <property type="evidence" value="ECO:0007669"/>
    <property type="project" value="UniProtKB-KW"/>
</dbReference>
<evidence type="ECO:0000256" key="1">
    <source>
        <dbReference type="ARBA" id="ARBA00010716"/>
    </source>
</evidence>
<comment type="cofactor">
    <cofactor evidence="8">
        <name>a divalent metal cation</name>
        <dbReference type="ChEBI" id="CHEBI:60240"/>
    </cofactor>
    <text evidence="8">Binds 1 divalent metal cation per subunit.</text>
</comment>
<dbReference type="SUPFAM" id="SSF51556">
    <property type="entry name" value="Metallo-dependent hydrolases"/>
    <property type="match status" value="1"/>
</dbReference>
<keyword evidence="3 5" id="KW-0378">Hydrolase</keyword>
<feature type="binding site" evidence="7">
    <location>
        <begin position="217"/>
        <end position="218"/>
    </location>
    <ligand>
        <name>substrate</name>
    </ligand>
</feature>
<dbReference type="SUPFAM" id="SSF51338">
    <property type="entry name" value="Composite domain of metallo-dependent hydrolases"/>
    <property type="match status" value="1"/>
</dbReference>
<feature type="binding site" evidence="7">
    <location>
        <position position="249"/>
    </location>
    <ligand>
        <name>substrate</name>
    </ligand>
</feature>
<dbReference type="AlphaFoldDB" id="A0A2P7QZY3"/>
<reference evidence="10 11" key="1">
    <citation type="submission" date="2018-03" db="EMBL/GenBank/DDBJ databases">
        <title>The draft genome of Sphingosinicella sp. GL-C-18.</title>
        <authorList>
            <person name="Liu L."/>
            <person name="Li L."/>
            <person name="Liang L."/>
            <person name="Zhang X."/>
            <person name="Wang T."/>
        </authorList>
    </citation>
    <scope>NUCLEOTIDE SEQUENCE [LARGE SCALE GENOMIC DNA]</scope>
    <source>
        <strain evidence="10 11">GL-C-18</strain>
    </source>
</reference>
<feature type="binding site" evidence="8">
    <location>
        <position position="129"/>
    </location>
    <ligand>
        <name>Zn(2+)</name>
        <dbReference type="ChEBI" id="CHEBI:29105"/>
    </ligand>
</feature>
<dbReference type="RefSeq" id="WP_106511541.1">
    <property type="nucleotide sequence ID" value="NZ_PXYI01000001.1"/>
</dbReference>
<feature type="binding site" evidence="8">
    <location>
        <position position="214"/>
    </location>
    <ligand>
        <name>Zn(2+)</name>
        <dbReference type="ChEBI" id="CHEBI:29105"/>
    </ligand>
</feature>
<dbReference type="Gene3D" id="3.20.20.140">
    <property type="entry name" value="Metal-dependent hydrolases"/>
    <property type="match status" value="1"/>
</dbReference>
<feature type="binding site" evidence="8">
    <location>
        <position position="193"/>
    </location>
    <ligand>
        <name>Zn(2+)</name>
        <dbReference type="ChEBI" id="CHEBI:29105"/>
    </ligand>
</feature>
<evidence type="ECO:0000256" key="3">
    <source>
        <dbReference type="ARBA" id="ARBA00022801"/>
    </source>
</evidence>
<comment type="similarity">
    <text evidence="1 5">Belongs to the metallo-dependent hydrolases superfamily. NagA family.</text>
</comment>
<dbReference type="Proteomes" id="UP000241167">
    <property type="component" value="Unassembled WGS sequence"/>
</dbReference>
<evidence type="ECO:0000313" key="11">
    <source>
        <dbReference type="Proteomes" id="UP000241167"/>
    </source>
</evidence>
<evidence type="ECO:0000256" key="6">
    <source>
        <dbReference type="PIRSR" id="PIRSR038994-1"/>
    </source>
</evidence>
<evidence type="ECO:0000259" key="9">
    <source>
        <dbReference type="Pfam" id="PF01979"/>
    </source>
</evidence>
<keyword evidence="11" id="KW-1185">Reference proteome</keyword>
<dbReference type="InterPro" id="IPR006680">
    <property type="entry name" value="Amidohydro-rel"/>
</dbReference>
<feature type="domain" description="Amidohydrolase-related" evidence="9">
    <location>
        <begin position="52"/>
        <end position="375"/>
    </location>
</feature>
<evidence type="ECO:0000256" key="4">
    <source>
        <dbReference type="ARBA" id="ARBA00023277"/>
    </source>
</evidence>
<dbReference type="Gene3D" id="2.30.40.10">
    <property type="entry name" value="Urease, subunit C, domain 1"/>
    <property type="match status" value="1"/>
</dbReference>
<feature type="binding site" evidence="7">
    <location>
        <position position="140"/>
    </location>
    <ligand>
        <name>substrate</name>
    </ligand>
</feature>
<dbReference type="InterPro" id="IPR011059">
    <property type="entry name" value="Metal-dep_hydrolase_composite"/>
</dbReference>
<dbReference type="EMBL" id="PXYI01000001">
    <property type="protein sequence ID" value="PSJ43518.1"/>
    <property type="molecule type" value="Genomic_DNA"/>
</dbReference>
<protein>
    <submittedName>
        <fullName evidence="10">N-acetylglucosamine-6-phosphate deacetylase</fullName>
    </submittedName>
</protein>
<dbReference type="PIRSF" id="PIRSF038994">
    <property type="entry name" value="NagA"/>
    <property type="match status" value="1"/>
</dbReference>
<gene>
    <name evidence="10" type="primary">nagA</name>
    <name evidence="10" type="ORF">C7I55_03960</name>
</gene>
<feature type="binding site" evidence="7">
    <location>
        <begin position="305"/>
        <end position="307"/>
    </location>
    <ligand>
        <name>substrate</name>
    </ligand>
</feature>
<evidence type="ECO:0000256" key="8">
    <source>
        <dbReference type="PIRSR" id="PIRSR038994-3"/>
    </source>
</evidence>
<dbReference type="GO" id="GO:0008448">
    <property type="term" value="F:N-acetylglucosamine-6-phosphate deacetylase activity"/>
    <property type="evidence" value="ECO:0007669"/>
    <property type="project" value="InterPro"/>
</dbReference>
<sequence length="387" mass="40611">MAIALTNGRVLLDDGFRTDTVVIVDKGRISALVGRDDVPIGMERRDLGNALLVPGFIDTQVNGGGGVLFNETPTAAGIEAIGKAHRPFGTTGFMPTLISDDLETVQRCIAAVDSAIAANVPGVLGIHIEGPFLNVERKGIHAADHIRRADPRDLAILKTAGRGKRMVTLAPERITPEALQDLAKAGLLVCAGHTNASYEIMREALDRGLRGVTHLFNAMSPLGSREPGVVGAVLDDDQAWCGIIVDGVHVSPVVLGIALRARPRNRFMLVTDAMPTVGAATKSFSLQGRTINVQGGVCVDDAGTLAGSDLDMAGAVRNAVAMLGLDLAEAVRMASLYPAEFLGLGNELGRIAPGYRASLVAADDDLQVLETWIDGIDSRAEAEAAYA</sequence>
<evidence type="ECO:0000256" key="7">
    <source>
        <dbReference type="PIRSR" id="PIRSR038994-2"/>
    </source>
</evidence>
<evidence type="ECO:0000313" key="10">
    <source>
        <dbReference type="EMBL" id="PSJ43518.1"/>
    </source>
</evidence>
<name>A0A2P7QZY3_9SPHN</name>
<accession>A0A2P7QZY3</accession>
<proteinExistence type="inferred from homology"/>
<keyword evidence="4 5" id="KW-0119">Carbohydrate metabolism</keyword>
<dbReference type="CDD" id="cd00854">
    <property type="entry name" value="NagA"/>
    <property type="match status" value="1"/>
</dbReference>
<dbReference type="PANTHER" id="PTHR11113">
    <property type="entry name" value="N-ACETYLGLUCOSAMINE-6-PHOSPHATE DEACETYLASE"/>
    <property type="match status" value="1"/>
</dbReference>
<feature type="active site" description="Proton donor/acceptor" evidence="6">
    <location>
        <position position="272"/>
    </location>
</feature>
<dbReference type="Pfam" id="PF01979">
    <property type="entry name" value="Amidohydro_1"/>
    <property type="match status" value="1"/>
</dbReference>
<evidence type="ECO:0000256" key="5">
    <source>
        <dbReference type="PIRNR" id="PIRNR038994"/>
    </source>
</evidence>
<dbReference type="NCBIfam" id="TIGR00221">
    <property type="entry name" value="nagA"/>
    <property type="match status" value="1"/>
</dbReference>
<comment type="caution">
    <text evidence="10">The sequence shown here is derived from an EMBL/GenBank/DDBJ whole genome shotgun (WGS) entry which is preliminary data.</text>
</comment>
<dbReference type="InterPro" id="IPR003764">
    <property type="entry name" value="GlcNAc_6-P_deAcase"/>
</dbReference>
<evidence type="ECO:0000256" key="2">
    <source>
        <dbReference type="ARBA" id="ARBA00022723"/>
    </source>
</evidence>
<dbReference type="PANTHER" id="PTHR11113:SF14">
    <property type="entry name" value="N-ACETYLGLUCOSAMINE-6-PHOSPHATE DEACETYLASE"/>
    <property type="match status" value="1"/>
</dbReference>
<dbReference type="GO" id="GO:0006046">
    <property type="term" value="P:N-acetylglucosamine catabolic process"/>
    <property type="evidence" value="ECO:0007669"/>
    <property type="project" value="TreeGrafter"/>
</dbReference>